<proteinExistence type="predicted"/>
<name>A0A9X4SIV1_9PAST</name>
<gene>
    <name evidence="1" type="ORF">A6A20_10670</name>
</gene>
<comment type="caution">
    <text evidence="1">The sequence shown here is derived from an EMBL/GenBank/DDBJ whole genome shotgun (WGS) entry which is preliminary data.</text>
</comment>
<accession>A0A9X4SIV1</accession>
<protein>
    <submittedName>
        <fullName evidence="1">Uncharacterized protein</fullName>
    </submittedName>
</protein>
<evidence type="ECO:0000313" key="1">
    <source>
        <dbReference type="EMBL" id="MDG6896070.1"/>
    </source>
</evidence>
<dbReference type="AlphaFoldDB" id="A0A9X4SIV1"/>
<dbReference type="Proteomes" id="UP001155500">
    <property type="component" value="Unassembled WGS sequence"/>
</dbReference>
<organism evidence="1 2">
    <name type="scientific">Volucribacter amazonae</name>
    <dbReference type="NCBI Taxonomy" id="256731"/>
    <lineage>
        <taxon>Bacteria</taxon>
        <taxon>Pseudomonadati</taxon>
        <taxon>Pseudomonadota</taxon>
        <taxon>Gammaproteobacteria</taxon>
        <taxon>Pasteurellales</taxon>
        <taxon>Pasteurellaceae</taxon>
        <taxon>Volucribacter</taxon>
    </lineage>
</organism>
<keyword evidence="2" id="KW-1185">Reference proteome</keyword>
<reference evidence="1" key="1">
    <citation type="submission" date="2016-03" db="EMBL/GenBank/DDBJ databases">
        <title>Co-evolution between Pasteurellaceae and their hosts.</title>
        <authorList>
            <person name="Hansen M.J."/>
            <person name="Bojesen A.M."/>
            <person name="Planet P."/>
        </authorList>
    </citation>
    <scope>NUCLEOTIDE SEQUENCE</scope>
    <source>
        <strain evidence="1">146/S8/89</strain>
    </source>
</reference>
<evidence type="ECO:0000313" key="2">
    <source>
        <dbReference type="Proteomes" id="UP001155500"/>
    </source>
</evidence>
<sequence>MSNKFELVSREEFLNNENIDRYIEDFIEREYNGWGILLNEYICDAEIKQLQRKLSKLEPGLVFLYNLDKNSLEDLFDSLYQSSIVKIKGGSKPIQAEITLMNKKGETVFNCIKKPDDDTIKHYYISHIIRSIRSFSYIYKNEFKKDKENNYKTLLMFVHQRIHLLFNIFTNSKEDAIEIIEADLLHSIIKMGNNKSLQNIEYKNKINDEILNYENYSCNHINSFLNEIIMNMDKTIGDFNHNEYQQNREEKIELFKLLEIILKIIFLRKALCQK</sequence>
<dbReference type="RefSeq" id="WP_279573429.1">
    <property type="nucleotide sequence ID" value="NZ_LWID01000001.1"/>
</dbReference>
<dbReference type="EMBL" id="LWID01000001">
    <property type="protein sequence ID" value="MDG6896070.1"/>
    <property type="molecule type" value="Genomic_DNA"/>
</dbReference>